<reference evidence="10 13" key="2">
    <citation type="submission" date="2019-07" db="EMBL/GenBank/DDBJ databases">
        <title>Whole genome shotgun sequence of Myxococcus fulvus NBRC 100333.</title>
        <authorList>
            <person name="Hosoyama A."/>
            <person name="Uohara A."/>
            <person name="Ohji S."/>
            <person name="Ichikawa N."/>
        </authorList>
    </citation>
    <scope>NUCLEOTIDE SEQUENCE [LARGE SCALE GENOMIC DNA]</scope>
    <source>
        <strain evidence="10 13">NBRC 100333</strain>
    </source>
</reference>
<dbReference type="PANTHER" id="PTHR43806">
    <property type="entry name" value="PEPTIDASE S8"/>
    <property type="match status" value="1"/>
</dbReference>
<comment type="similarity">
    <text evidence="1 7 8">Belongs to the peptidase S8 family.</text>
</comment>
<evidence type="ECO:0000256" key="7">
    <source>
        <dbReference type="PROSITE-ProRule" id="PRU01240"/>
    </source>
</evidence>
<evidence type="ECO:0000256" key="8">
    <source>
        <dbReference type="RuleBase" id="RU003355"/>
    </source>
</evidence>
<evidence type="ECO:0000256" key="5">
    <source>
        <dbReference type="ARBA" id="ARBA00022825"/>
    </source>
</evidence>
<dbReference type="PRINTS" id="PR00723">
    <property type="entry name" value="SUBTILISIN"/>
</dbReference>
<dbReference type="CDD" id="cd00538">
    <property type="entry name" value="PA"/>
    <property type="match status" value="1"/>
</dbReference>
<dbReference type="Proteomes" id="UP000183760">
    <property type="component" value="Unassembled WGS sequence"/>
</dbReference>
<evidence type="ECO:0000313" key="12">
    <source>
        <dbReference type="Proteomes" id="UP000183760"/>
    </source>
</evidence>
<dbReference type="InterPro" id="IPR023828">
    <property type="entry name" value="Peptidase_S8_Ser-AS"/>
</dbReference>
<dbReference type="EMBL" id="BJXR01000074">
    <property type="protein sequence ID" value="GEN13100.1"/>
    <property type="molecule type" value="Genomic_DNA"/>
</dbReference>
<dbReference type="STRING" id="1334629.MFUL124B02_41700"/>
<dbReference type="SUPFAM" id="SSF52743">
    <property type="entry name" value="Subtilisin-like"/>
    <property type="match status" value="1"/>
</dbReference>
<dbReference type="PROSITE" id="PS00136">
    <property type="entry name" value="SUBTILASE_ASP"/>
    <property type="match status" value="1"/>
</dbReference>
<evidence type="ECO:0000256" key="3">
    <source>
        <dbReference type="ARBA" id="ARBA00022723"/>
    </source>
</evidence>
<protein>
    <submittedName>
        <fullName evidence="10">Serine protease</fullName>
    </submittedName>
    <submittedName>
        <fullName evidence="11">Subtilase family protein</fullName>
    </submittedName>
</protein>
<comment type="caution">
    <text evidence="10">The sequence shown here is derived from an EMBL/GenBank/DDBJ whole genome shotgun (WGS) entry which is preliminary data.</text>
</comment>
<keyword evidence="3" id="KW-0479">Metal-binding</keyword>
<dbReference type="Pfam" id="PF00082">
    <property type="entry name" value="Peptidase_S8"/>
    <property type="match status" value="2"/>
</dbReference>
<evidence type="ECO:0000313" key="10">
    <source>
        <dbReference type="EMBL" id="GEN13100.1"/>
    </source>
</evidence>
<dbReference type="GO" id="GO:0046872">
    <property type="term" value="F:metal ion binding"/>
    <property type="evidence" value="ECO:0007669"/>
    <property type="project" value="UniProtKB-KW"/>
</dbReference>
<evidence type="ECO:0000256" key="6">
    <source>
        <dbReference type="PIRSR" id="PIRSR615500-1"/>
    </source>
</evidence>
<name>A0A511TG04_MYXFU</name>
<evidence type="ECO:0000259" key="9">
    <source>
        <dbReference type="Pfam" id="PF00082"/>
    </source>
</evidence>
<dbReference type="PROSITE" id="PS00137">
    <property type="entry name" value="SUBTILASE_HIS"/>
    <property type="match status" value="1"/>
</dbReference>
<dbReference type="Proteomes" id="UP000321514">
    <property type="component" value="Unassembled WGS sequence"/>
</dbReference>
<keyword evidence="12" id="KW-1185">Reference proteome</keyword>
<evidence type="ECO:0000256" key="1">
    <source>
        <dbReference type="ARBA" id="ARBA00011073"/>
    </source>
</evidence>
<evidence type="ECO:0000313" key="13">
    <source>
        <dbReference type="Proteomes" id="UP000321514"/>
    </source>
</evidence>
<accession>A0A511TG04</accession>
<proteinExistence type="inferred from homology"/>
<dbReference type="RefSeq" id="WP_074959120.1">
    <property type="nucleotide sequence ID" value="NZ_BJXR01000074.1"/>
</dbReference>
<feature type="active site" description="Charge relay system" evidence="6 7">
    <location>
        <position position="512"/>
    </location>
</feature>
<feature type="domain" description="Peptidase S8/S53" evidence="9">
    <location>
        <begin position="171"/>
        <end position="365"/>
    </location>
</feature>
<sequence>MKRWGFIGLMVLAACMPDESEQRDAQRNVCPGITAGEVPHEPRATWKVTSDEDGREPVIIRYRQAQGVTAARVHQLGGQVTASFRHAPALAARVTPEERLELALDPSVESIEPDAELRATGLGALPLGALTRAGLGASGTGDYTGKLQRVQALEVWDQNGDGVPDPGAVTGEGVRVCVIDSGMDMNHPELRDAVVAARDFLDADDDATDGEEGHWGTGHGTHVAGIIAARAGMGGQGGPVLTESGLMGVAPGAQLLVARVLDMNGRTNMSVVLEAVEWCMSQGARVASLSLAGGLATFTSEDIFKAALDGGMLVVAAAGNEGQFLVSYPASDPSVLAVGAVDDLDRRVYFSSHGERLALMAPGVDVLSTFPRGLGSFAQLELGRARPASRSLLYAPTGNTWGALVDCGHGGTLDSCGEDSSCDGFIAYVHPHPYVRPERAMVNVMKQGARAVIFASELMEGGAEILSVPQQGAWVPAVTITQAASTVMGRQLGATTRLTLRPVDYAYMSGTSMATPYVSGIAALLFSARPGATPAQVRAALQSSAKDLGPAGYDTEHGHGLVQARGALEALIGAMP</sequence>
<feature type="active site" description="Charge relay system" evidence="6 7">
    <location>
        <position position="180"/>
    </location>
</feature>
<dbReference type="InterPro" id="IPR036852">
    <property type="entry name" value="Peptidase_S8/S53_dom_sf"/>
</dbReference>
<dbReference type="PROSITE" id="PS51892">
    <property type="entry name" value="SUBTILASE"/>
    <property type="match status" value="1"/>
</dbReference>
<keyword evidence="5 7" id="KW-0720">Serine protease</keyword>
<dbReference type="Gene3D" id="3.30.70.80">
    <property type="entry name" value="Peptidase S8 propeptide/proteinase inhibitor I9"/>
    <property type="match status" value="1"/>
</dbReference>
<dbReference type="OrthoDB" id="9790784at2"/>
<dbReference type="SUPFAM" id="SSF54897">
    <property type="entry name" value="Protease propeptides/inhibitors"/>
    <property type="match status" value="1"/>
</dbReference>
<dbReference type="EMBL" id="FOIB01000016">
    <property type="protein sequence ID" value="SEU40879.1"/>
    <property type="molecule type" value="Genomic_DNA"/>
</dbReference>
<organism evidence="10 13">
    <name type="scientific">Myxococcus fulvus</name>
    <dbReference type="NCBI Taxonomy" id="33"/>
    <lineage>
        <taxon>Bacteria</taxon>
        <taxon>Pseudomonadati</taxon>
        <taxon>Myxococcota</taxon>
        <taxon>Myxococcia</taxon>
        <taxon>Myxococcales</taxon>
        <taxon>Cystobacterineae</taxon>
        <taxon>Myxococcaceae</taxon>
        <taxon>Myxococcus</taxon>
    </lineage>
</organism>
<dbReference type="PANTHER" id="PTHR43806:SF11">
    <property type="entry name" value="CEREVISIN-RELATED"/>
    <property type="match status" value="1"/>
</dbReference>
<dbReference type="GO" id="GO:0004252">
    <property type="term" value="F:serine-type endopeptidase activity"/>
    <property type="evidence" value="ECO:0007669"/>
    <property type="project" value="UniProtKB-UniRule"/>
</dbReference>
<dbReference type="InterPro" id="IPR022398">
    <property type="entry name" value="Peptidase_S8_His-AS"/>
</dbReference>
<evidence type="ECO:0000256" key="4">
    <source>
        <dbReference type="ARBA" id="ARBA00022801"/>
    </source>
</evidence>
<dbReference type="InterPro" id="IPR000209">
    <property type="entry name" value="Peptidase_S8/S53_dom"/>
</dbReference>
<dbReference type="PROSITE" id="PS00138">
    <property type="entry name" value="SUBTILASE_SER"/>
    <property type="match status" value="1"/>
</dbReference>
<dbReference type="InterPro" id="IPR050131">
    <property type="entry name" value="Peptidase_S8_subtilisin-like"/>
</dbReference>
<dbReference type="InterPro" id="IPR023827">
    <property type="entry name" value="Peptidase_S8_Asp-AS"/>
</dbReference>
<gene>
    <name evidence="10" type="ORF">MFU01_81370</name>
    <name evidence="11" type="ORF">SAMN05443572_11623</name>
</gene>
<dbReference type="InterPro" id="IPR015500">
    <property type="entry name" value="Peptidase_S8_subtilisin-rel"/>
</dbReference>
<keyword evidence="4 7" id="KW-0378">Hydrolase</keyword>
<feature type="domain" description="Peptidase S8/S53" evidence="9">
    <location>
        <begin position="501"/>
        <end position="560"/>
    </location>
</feature>
<feature type="active site" description="Charge relay system" evidence="6 7">
    <location>
        <position position="219"/>
    </location>
</feature>
<reference evidence="11 12" key="1">
    <citation type="submission" date="2016-10" db="EMBL/GenBank/DDBJ databases">
        <authorList>
            <person name="Varghese N."/>
            <person name="Submissions S."/>
        </authorList>
    </citation>
    <scope>NUCLEOTIDE SEQUENCE [LARGE SCALE GENOMIC DNA]</scope>
    <source>
        <strain evidence="11 12">DSM 16525</strain>
    </source>
</reference>
<dbReference type="PROSITE" id="PS51257">
    <property type="entry name" value="PROKAR_LIPOPROTEIN"/>
    <property type="match status" value="1"/>
</dbReference>
<dbReference type="Gene3D" id="3.40.50.200">
    <property type="entry name" value="Peptidase S8/S53 domain"/>
    <property type="match status" value="2"/>
</dbReference>
<evidence type="ECO:0000313" key="11">
    <source>
        <dbReference type="EMBL" id="SEU40879.1"/>
    </source>
</evidence>
<dbReference type="GO" id="GO:0006508">
    <property type="term" value="P:proteolysis"/>
    <property type="evidence" value="ECO:0007669"/>
    <property type="project" value="UniProtKB-KW"/>
</dbReference>
<dbReference type="CDD" id="cd07477">
    <property type="entry name" value="Peptidases_S8_Subtilisin_subset"/>
    <property type="match status" value="1"/>
</dbReference>
<dbReference type="InterPro" id="IPR037045">
    <property type="entry name" value="S8pro/Inhibitor_I9_sf"/>
</dbReference>
<evidence type="ECO:0000256" key="2">
    <source>
        <dbReference type="ARBA" id="ARBA00022670"/>
    </source>
</evidence>
<keyword evidence="2 7" id="KW-0645">Protease</keyword>
<dbReference type="AlphaFoldDB" id="A0A511TG04"/>
<dbReference type="InterPro" id="IPR034202">
    <property type="entry name" value="Subtilisin_Carlsberg-like"/>
</dbReference>